<keyword evidence="3" id="KW-1185">Reference proteome</keyword>
<evidence type="ECO:0000313" key="2">
    <source>
        <dbReference type="EMBL" id="MBB3101466.1"/>
    </source>
</evidence>
<name>A0A7W5ASD1_9ACTN</name>
<dbReference type="InterPro" id="IPR004014">
    <property type="entry name" value="ATPase_P-typ_cation-transptr_N"/>
</dbReference>
<dbReference type="AlphaFoldDB" id="A0A7W5ASD1"/>
<dbReference type="RefSeq" id="WP_311733748.1">
    <property type="nucleotide sequence ID" value="NZ_JACHXF010000039.1"/>
</dbReference>
<evidence type="ECO:0000313" key="3">
    <source>
        <dbReference type="Proteomes" id="UP000590749"/>
    </source>
</evidence>
<feature type="domain" description="Cation-transporting P-type ATPase N-terminal" evidence="1">
    <location>
        <begin position="2"/>
        <end position="57"/>
    </location>
</feature>
<comment type="caution">
    <text evidence="2">The sequence shown here is derived from an EMBL/GenBank/DDBJ whole genome shotgun (WGS) entry which is preliminary data.</text>
</comment>
<dbReference type="InterPro" id="IPR023298">
    <property type="entry name" value="ATPase_P-typ_TM_dom_sf"/>
</dbReference>
<feature type="non-terminal residue" evidence="2">
    <location>
        <position position="62"/>
    </location>
</feature>
<dbReference type="SMART" id="SM00831">
    <property type="entry name" value="Cation_ATPase_N"/>
    <property type="match status" value="1"/>
</dbReference>
<proteinExistence type="predicted"/>
<reference evidence="2 3" key="1">
    <citation type="submission" date="2020-08" db="EMBL/GenBank/DDBJ databases">
        <title>Genomic Encyclopedia of Type Strains, Phase III (KMG-III): the genomes of soil and plant-associated and newly described type strains.</title>
        <authorList>
            <person name="Whitman W."/>
        </authorList>
    </citation>
    <scope>NUCLEOTIDE SEQUENCE [LARGE SCALE GENOMIC DNA]</scope>
    <source>
        <strain evidence="2 3">CECT 3287</strain>
    </source>
</reference>
<dbReference type="SUPFAM" id="SSF81665">
    <property type="entry name" value="Calcium ATPase, transmembrane domain M"/>
    <property type="match status" value="1"/>
</dbReference>
<dbReference type="Proteomes" id="UP000590749">
    <property type="component" value="Unassembled WGS sequence"/>
</dbReference>
<accession>A0A7W5ASD1</accession>
<sequence>MRGLSDVEAAARLAADGPNLVAPPRRHGVSYRVGRQLADPLVALLLVAGLVTAALGDVPDTL</sequence>
<gene>
    <name evidence="2" type="ORF">FHR83_009195</name>
</gene>
<evidence type="ECO:0000259" key="1">
    <source>
        <dbReference type="SMART" id="SM00831"/>
    </source>
</evidence>
<dbReference type="EMBL" id="JACHXF010000039">
    <property type="protein sequence ID" value="MBB3101466.1"/>
    <property type="molecule type" value="Genomic_DNA"/>
</dbReference>
<organism evidence="2 3">
    <name type="scientific">Actinoplanes campanulatus</name>
    <dbReference type="NCBI Taxonomy" id="113559"/>
    <lineage>
        <taxon>Bacteria</taxon>
        <taxon>Bacillati</taxon>
        <taxon>Actinomycetota</taxon>
        <taxon>Actinomycetes</taxon>
        <taxon>Micromonosporales</taxon>
        <taxon>Micromonosporaceae</taxon>
        <taxon>Actinoplanes</taxon>
    </lineage>
</organism>
<dbReference type="Pfam" id="PF00690">
    <property type="entry name" value="Cation_ATPase_N"/>
    <property type="match status" value="1"/>
</dbReference>
<protein>
    <submittedName>
        <fullName evidence="2">Magnesium-transporting ATPase (P-type)</fullName>
    </submittedName>
</protein>